<dbReference type="EMBL" id="AWGH01000018">
    <property type="protein sequence ID" value="ODN92086.1"/>
    <property type="molecule type" value="Genomic_DNA"/>
</dbReference>
<dbReference type="Proteomes" id="UP000094819">
    <property type="component" value="Unassembled WGS sequence"/>
</dbReference>
<gene>
    <name evidence="2" type="ORF">L198_05758</name>
</gene>
<name>A0A1E3IW00_9TREE</name>
<feature type="region of interest" description="Disordered" evidence="1">
    <location>
        <begin position="395"/>
        <end position="454"/>
    </location>
</feature>
<protein>
    <submittedName>
        <fullName evidence="2">Uncharacterized protein</fullName>
    </submittedName>
</protein>
<dbReference type="GeneID" id="30194970"/>
<dbReference type="OrthoDB" id="10377710at2759"/>
<comment type="caution">
    <text evidence="2">The sequence shown here is derived from an EMBL/GenBank/DDBJ whole genome shotgun (WGS) entry which is preliminary data.</text>
</comment>
<reference evidence="2 3" key="1">
    <citation type="submission" date="2016-06" db="EMBL/GenBank/DDBJ databases">
        <title>Evolution of pathogenesis and genome organization in the Tremellales.</title>
        <authorList>
            <person name="Cuomo C."/>
            <person name="Litvintseva A."/>
            <person name="Heitman J."/>
            <person name="Chen Y."/>
            <person name="Sun S."/>
            <person name="Springer D."/>
            <person name="Dromer F."/>
            <person name="Young S."/>
            <person name="Zeng Q."/>
            <person name="Chapman S."/>
            <person name="Gujja S."/>
            <person name="Saif S."/>
            <person name="Birren B."/>
        </authorList>
    </citation>
    <scope>NUCLEOTIDE SEQUENCE [LARGE SCALE GENOMIC DNA]</scope>
    <source>
        <strain evidence="2 3">CBS 7118</strain>
    </source>
</reference>
<proteinExistence type="predicted"/>
<feature type="compositionally biased region" description="Polar residues" evidence="1">
    <location>
        <begin position="401"/>
        <end position="411"/>
    </location>
</feature>
<evidence type="ECO:0000256" key="1">
    <source>
        <dbReference type="SAM" id="MobiDB-lite"/>
    </source>
</evidence>
<feature type="compositionally biased region" description="Basic and acidic residues" evidence="1">
    <location>
        <begin position="413"/>
        <end position="429"/>
    </location>
</feature>
<organism evidence="2 3">
    <name type="scientific">Cryptococcus wingfieldii CBS 7118</name>
    <dbReference type="NCBI Taxonomy" id="1295528"/>
    <lineage>
        <taxon>Eukaryota</taxon>
        <taxon>Fungi</taxon>
        <taxon>Dikarya</taxon>
        <taxon>Basidiomycota</taxon>
        <taxon>Agaricomycotina</taxon>
        <taxon>Tremellomycetes</taxon>
        <taxon>Tremellales</taxon>
        <taxon>Cryptococcaceae</taxon>
        <taxon>Cryptococcus</taxon>
    </lineage>
</organism>
<dbReference type="RefSeq" id="XP_019030220.1">
    <property type="nucleotide sequence ID" value="XM_019177836.1"/>
</dbReference>
<feature type="compositionally biased region" description="Basic and acidic residues" evidence="1">
    <location>
        <begin position="438"/>
        <end position="454"/>
    </location>
</feature>
<accession>A0A1E3IW00</accession>
<feature type="region of interest" description="Disordered" evidence="1">
    <location>
        <begin position="195"/>
        <end position="247"/>
    </location>
</feature>
<sequence>MVALNPLFDGAEADRVIGLSQSMKRASRFRNEEIIASTKLTVESFGQTTIPSHVFLTIPVTQEQLPVSWVDQNNPSSFVETTVELADWRQDHQGNSNLCRVERLSHLFPVLVPLGEVGASDAQEIQELWDRLQVLEPAQAPSFYPTAGHWVPDHDIGHIWTMGMPAAAAADRDLTWARGPLPSADELTVAFGSLSTHEEHDSLEPAIAGNSRPPSTQYMPPDEEEQPSADATFAHGPTGAAESAASGLIRGRVRASVARREALAEQEGTFGSYAPDEVQSWTFASPGTTERDDRSSRRRKLRLWLRKKVTGSDEFSEWAKKTRSSFQTTWDTAKTKTKAGLDYTTSAGTKSKTAMSNAWNSTKSTANSAWSKVSSVTSAAWKKVMSAYHWVVDGREKTTPAAKTTDTNAASADNKESKASEESKADVKSAEASTESDGGPKKPDNESKKDGDDS</sequence>
<keyword evidence="3" id="KW-1185">Reference proteome</keyword>
<evidence type="ECO:0000313" key="3">
    <source>
        <dbReference type="Proteomes" id="UP000094819"/>
    </source>
</evidence>
<evidence type="ECO:0000313" key="2">
    <source>
        <dbReference type="EMBL" id="ODN92086.1"/>
    </source>
</evidence>
<dbReference type="AlphaFoldDB" id="A0A1E3IW00"/>